<dbReference type="EMBL" id="JAAECE010000002">
    <property type="protein sequence ID" value="KAF1805377.1"/>
    <property type="molecule type" value="Genomic_DNA"/>
</dbReference>
<sequence length="203" mass="23207">MKDGPRTVFPLYQKDLIRINSPTTKIFETSTHFCISHRNRALLVQIYTPSFSFFLTLIAMEINKAFFYFILPKAYNTSILSASLLIYTLKKSHHDTGIFMLGLTIGLFVQALLTGFHSSSSLANVLVRYQSELHLVFSSGLLVCTTMLGFDMVKNQEKQRQHSMMTRLATMLTPILFILNQGIDMSLYLIRNTVSYILDHYTS</sequence>
<feature type="transmembrane region" description="Helical" evidence="1">
    <location>
        <begin position="41"/>
        <end position="60"/>
    </location>
</feature>
<keyword evidence="1" id="KW-0472">Membrane</keyword>
<feature type="transmembrane region" description="Helical" evidence="1">
    <location>
        <begin position="133"/>
        <end position="153"/>
    </location>
</feature>
<keyword evidence="1" id="KW-1133">Transmembrane helix</keyword>
<accession>A0A8H4BN14</accession>
<evidence type="ECO:0000313" key="3">
    <source>
        <dbReference type="Proteomes" id="UP000469890"/>
    </source>
</evidence>
<reference evidence="2 3" key="1">
    <citation type="submission" date="2019-09" db="EMBL/GenBank/DDBJ databases">
        <authorList>
            <consortium name="DOE Joint Genome Institute"/>
            <person name="Mondo S.J."/>
            <person name="Navarro-Mendoza M.I."/>
            <person name="Perez-Arques C."/>
            <person name="Panchal S."/>
            <person name="Nicolas F.E."/>
            <person name="Ganguly P."/>
            <person name="Pangilinan J."/>
            <person name="Grigoriev I."/>
            <person name="Heitman J."/>
            <person name="Sanya K."/>
            <person name="Garre V."/>
        </authorList>
    </citation>
    <scope>NUCLEOTIDE SEQUENCE [LARGE SCALE GENOMIC DNA]</scope>
    <source>
        <strain evidence="2 3">MU402</strain>
    </source>
</reference>
<feature type="transmembrane region" description="Helical" evidence="1">
    <location>
        <begin position="165"/>
        <end position="183"/>
    </location>
</feature>
<protein>
    <submittedName>
        <fullName evidence="2">Uncharacterized protein</fullName>
    </submittedName>
</protein>
<dbReference type="AlphaFoldDB" id="A0A8H4BN14"/>
<comment type="caution">
    <text evidence="2">The sequence shown here is derived from an EMBL/GenBank/DDBJ whole genome shotgun (WGS) entry which is preliminary data.</text>
</comment>
<proteinExistence type="predicted"/>
<evidence type="ECO:0000313" key="2">
    <source>
        <dbReference type="EMBL" id="KAF1805377.1"/>
    </source>
</evidence>
<evidence type="ECO:0000256" key="1">
    <source>
        <dbReference type="SAM" id="Phobius"/>
    </source>
</evidence>
<gene>
    <name evidence="2" type="ORF">FB192DRAFT_1362579</name>
</gene>
<feature type="transmembrane region" description="Helical" evidence="1">
    <location>
        <begin position="66"/>
        <end position="89"/>
    </location>
</feature>
<keyword evidence="1" id="KW-0812">Transmembrane</keyword>
<name>A0A8H4BN14_MUCCL</name>
<dbReference type="Proteomes" id="UP000469890">
    <property type="component" value="Unassembled WGS sequence"/>
</dbReference>
<organism evidence="2 3">
    <name type="scientific">Mucor circinelloides f. lusitanicus</name>
    <name type="common">Mucor racemosus var. lusitanicus</name>
    <dbReference type="NCBI Taxonomy" id="29924"/>
    <lineage>
        <taxon>Eukaryota</taxon>
        <taxon>Fungi</taxon>
        <taxon>Fungi incertae sedis</taxon>
        <taxon>Mucoromycota</taxon>
        <taxon>Mucoromycotina</taxon>
        <taxon>Mucoromycetes</taxon>
        <taxon>Mucorales</taxon>
        <taxon>Mucorineae</taxon>
        <taxon>Mucoraceae</taxon>
        <taxon>Mucor</taxon>
    </lineage>
</organism>
<feature type="transmembrane region" description="Helical" evidence="1">
    <location>
        <begin position="96"/>
        <end position="113"/>
    </location>
</feature>